<sequence>MEELRRFSVESKTFIFAKEGAYNFRITEKSRRMSLFILLNGSTASWVVNVVGEAIRTRWRGDFFKKQNVGNGMFTIQLLRNSRGHYLLLEEYNNGRRRGSVIIPEGLKGNGWEGFAYNLKKTMEHTVAQPVSRRDGKSVQASKSYAMVVGSEAAFKSAMEGKGKAAGPFPGDTGTSLVRGKTVGEVEGVLWAVKAQLSGVLKEVSLLVQKVDLGLNMVMGLGKETSAPTLSASNSLHVSEKSFPKVGRCGSLNGSRNPVVLEGPEGGLGPDPGPFTSNLYAKPTGPQPLPQQPSSPREPNPLDHTPSSGQRAPNPRAASPSTSPVPLVRATPVKPTLRQADISASPNLSPAPGDPMAAPASSLTQTSPAVPGEPSGDFPASQTPTVSRVPESRFEQQGPEVENNASATLLSSQNLPIGSGDHPCLALASWEAVSEEQLEVQADSNEEEEAGIFSGESRSTLEVGIVKSTFVSTDGVLLKLLMPLPREK</sequence>
<evidence type="ECO:0000313" key="2">
    <source>
        <dbReference type="EMBL" id="KAG6676787.1"/>
    </source>
</evidence>
<accession>A0A922AFL5</accession>
<dbReference type="Proteomes" id="UP000811246">
    <property type="component" value="Chromosome 15"/>
</dbReference>
<proteinExistence type="predicted"/>
<evidence type="ECO:0000256" key="1">
    <source>
        <dbReference type="SAM" id="MobiDB-lite"/>
    </source>
</evidence>
<gene>
    <name evidence="2" type="ORF">I3842_15G169000</name>
</gene>
<evidence type="ECO:0000313" key="3">
    <source>
        <dbReference type="Proteomes" id="UP000811246"/>
    </source>
</evidence>
<dbReference type="EMBL" id="CM031839">
    <property type="protein sequence ID" value="KAG6676787.1"/>
    <property type="molecule type" value="Genomic_DNA"/>
</dbReference>
<organism evidence="2 3">
    <name type="scientific">Carya illinoinensis</name>
    <name type="common">Pecan</name>
    <dbReference type="NCBI Taxonomy" id="32201"/>
    <lineage>
        <taxon>Eukaryota</taxon>
        <taxon>Viridiplantae</taxon>
        <taxon>Streptophyta</taxon>
        <taxon>Embryophyta</taxon>
        <taxon>Tracheophyta</taxon>
        <taxon>Spermatophyta</taxon>
        <taxon>Magnoliopsida</taxon>
        <taxon>eudicotyledons</taxon>
        <taxon>Gunneridae</taxon>
        <taxon>Pentapetalae</taxon>
        <taxon>rosids</taxon>
        <taxon>fabids</taxon>
        <taxon>Fagales</taxon>
        <taxon>Juglandaceae</taxon>
        <taxon>Carya</taxon>
    </lineage>
</organism>
<name>A0A922AFL5_CARIL</name>
<feature type="compositionally biased region" description="Pro residues" evidence="1">
    <location>
        <begin position="285"/>
        <end position="299"/>
    </location>
</feature>
<protein>
    <submittedName>
        <fullName evidence="2">Uncharacterized protein</fullName>
    </submittedName>
</protein>
<comment type="caution">
    <text evidence="2">The sequence shown here is derived from an EMBL/GenBank/DDBJ whole genome shotgun (WGS) entry which is preliminary data.</text>
</comment>
<feature type="region of interest" description="Disordered" evidence="1">
    <location>
        <begin position="246"/>
        <end position="407"/>
    </location>
</feature>
<dbReference type="AlphaFoldDB" id="A0A922AFL5"/>
<reference evidence="2" key="1">
    <citation type="submission" date="2021-01" db="EMBL/GenBank/DDBJ databases">
        <authorList>
            <person name="Lovell J.T."/>
            <person name="Bentley N."/>
            <person name="Bhattarai G."/>
            <person name="Jenkins J.W."/>
            <person name="Sreedasyam A."/>
            <person name="Alarcon Y."/>
            <person name="Bock C."/>
            <person name="Boston L."/>
            <person name="Carlson J."/>
            <person name="Cervantes K."/>
            <person name="Clermont K."/>
            <person name="Krom N."/>
            <person name="Kubenka K."/>
            <person name="Mamidi S."/>
            <person name="Mattison C."/>
            <person name="Monteros M."/>
            <person name="Pisani C."/>
            <person name="Plott C."/>
            <person name="Rajasekar S."/>
            <person name="Rhein H.S."/>
            <person name="Rohla C."/>
            <person name="Song M."/>
            <person name="Hilaire R.S."/>
            <person name="Shu S."/>
            <person name="Wells L."/>
            <person name="Wang X."/>
            <person name="Webber J."/>
            <person name="Heerema R.J."/>
            <person name="Klein P."/>
            <person name="Conner P."/>
            <person name="Grauke L."/>
            <person name="Grimwood J."/>
            <person name="Schmutz J."/>
            <person name="Randall J.J."/>
        </authorList>
    </citation>
    <scope>NUCLEOTIDE SEQUENCE</scope>
    <source>
        <tissue evidence="2">Leaf</tissue>
    </source>
</reference>